<evidence type="ECO:0000313" key="4">
    <source>
        <dbReference type="Proteomes" id="UP000264492"/>
    </source>
</evidence>
<comment type="caution">
    <text evidence="3">The sequence shown here is derived from an EMBL/GenBank/DDBJ whole genome shotgun (WGS) entry which is preliminary data.</text>
</comment>
<keyword evidence="4" id="KW-1185">Reference proteome</keyword>
<dbReference type="Pfam" id="PF20410">
    <property type="entry name" value="X-Tfes_XVIPCD"/>
    <property type="match status" value="1"/>
</dbReference>
<proteinExistence type="predicted"/>
<dbReference type="AlphaFoldDB" id="A0A371K4R3"/>
<dbReference type="InterPro" id="IPR029058">
    <property type="entry name" value="AB_hydrolase_fold"/>
</dbReference>
<name>A0A371K4R3_9GAMM</name>
<organism evidence="3 4">
    <name type="scientific">Lysobacter silvisoli</name>
    <dbReference type="NCBI Taxonomy" id="2293254"/>
    <lineage>
        <taxon>Bacteria</taxon>
        <taxon>Pseudomonadati</taxon>
        <taxon>Pseudomonadota</taxon>
        <taxon>Gammaproteobacteria</taxon>
        <taxon>Lysobacterales</taxon>
        <taxon>Lysobacteraceae</taxon>
        <taxon>Lysobacter</taxon>
    </lineage>
</organism>
<reference evidence="3 4" key="1">
    <citation type="submission" date="2018-08" db="EMBL/GenBank/DDBJ databases">
        <title>Lysobacter sp. zong2l5, whole genome shotgun sequence.</title>
        <authorList>
            <person name="Zhang X."/>
            <person name="Feng G."/>
            <person name="Zhu H."/>
        </authorList>
    </citation>
    <scope>NUCLEOTIDE SEQUENCE [LARGE SCALE GENOMIC DNA]</scope>
    <source>
        <strain evidence="4">zong2l5</strain>
    </source>
</reference>
<dbReference type="EMBL" id="QTSU01000001">
    <property type="protein sequence ID" value="RDZ28916.1"/>
    <property type="molecule type" value="Genomic_DNA"/>
</dbReference>
<feature type="compositionally biased region" description="Polar residues" evidence="1">
    <location>
        <begin position="675"/>
        <end position="685"/>
    </location>
</feature>
<dbReference type="RefSeq" id="WP_115858352.1">
    <property type="nucleotide sequence ID" value="NZ_QTSU01000001.1"/>
</dbReference>
<dbReference type="InterPro" id="IPR046519">
    <property type="entry name" value="X-Tfes_XVIPCD"/>
</dbReference>
<feature type="compositionally biased region" description="Low complexity" evidence="1">
    <location>
        <begin position="798"/>
        <end position="817"/>
    </location>
</feature>
<sequence>MSTPDPGLPSQTPRTVEEKIAQLREQQALLSSLRERAASGGDRELGVQADALQRQYHAREMAGLAADVYNAASHTGQPPPGWLRGSEHPELLRQAGINWSNQRTDQLLQPDDSAFRAEVYLPDPRVYGPEVRPVLSYKGSNGPVVFDESGRQVTRESAPEDWMNNGRQGLGLESDYYTRAMTLARELRQSGVQEKFEIVGHSLGGGMASAGSAVTGVPTTTFNAAGLHQTTAQRFADQNGLRVHNPNQTVAAYQVTGEVLTDVQTSIDRMNGARRAELGRVANQASELLRLPGARELMGQQLAQHLPYSREAQADARGLVDALATQNGSRALRDMPLAAGQVQPLLTPKTRDAQGSLVDRPQAMSLGQAGEFAGPLLRVASVSLAGAQAGRQVGEVVATGGRVVDRGLDAAGDGARVSLQMTGRAAQAGSHTVGQVVGWQVRAGGEATAQVQLVRGQAAAGVDMVQCKAAEWSNSATSSLLRGAGRWVPMLNDIADRNDRATSQYCETQRGQARAAIASSQQSAHNTRAAAQHGAQAIEQTADAAGARVRRAADGAGHSIDATLDATGYQVRRTTSYAPLAGALTGATVSGLAGTAVTFDPTHPSNWGNIARTKVLFDNIGQAAGEAVQRHGMVETVLPSMDFRTREMERAALSRAQTVVPLPGRDAPVIAPANPGSTPDTRGANTQGGDGVQLNDPRHNQYPLYRGAADGVYALDARHARASDGRSDQLAGALTVAAMRSGMQEIHHVELSRDASRVFAVQGRLDDPARLNASVETARGMDTPLRESTQRANEIEAARAPAQQAQQQTQDPAQEQQNGERAMRRA</sequence>
<feature type="region of interest" description="Disordered" evidence="1">
    <location>
        <begin position="664"/>
        <end position="703"/>
    </location>
</feature>
<evidence type="ECO:0000259" key="2">
    <source>
        <dbReference type="Pfam" id="PF20410"/>
    </source>
</evidence>
<dbReference type="Proteomes" id="UP000264492">
    <property type="component" value="Unassembled WGS sequence"/>
</dbReference>
<dbReference type="Pfam" id="PF26363">
    <property type="entry name" value="Phospholipase-like"/>
    <property type="match status" value="1"/>
</dbReference>
<dbReference type="OrthoDB" id="9807902at2"/>
<protein>
    <submittedName>
        <fullName evidence="3">Phospholipase</fullName>
    </submittedName>
</protein>
<accession>A0A371K4R3</accession>
<feature type="compositionally biased region" description="Basic and acidic residues" evidence="1">
    <location>
        <begin position="784"/>
        <end position="797"/>
    </location>
</feature>
<feature type="region of interest" description="Disordered" evidence="1">
    <location>
        <begin position="775"/>
        <end position="826"/>
    </location>
</feature>
<evidence type="ECO:0000256" key="1">
    <source>
        <dbReference type="SAM" id="MobiDB-lite"/>
    </source>
</evidence>
<feature type="domain" description="X-Tfes XVIPCD" evidence="2">
    <location>
        <begin position="695"/>
        <end position="793"/>
    </location>
</feature>
<dbReference type="SUPFAM" id="SSF53474">
    <property type="entry name" value="alpha/beta-Hydrolases"/>
    <property type="match status" value="1"/>
</dbReference>
<gene>
    <name evidence="3" type="ORF">DX914_07380</name>
</gene>
<evidence type="ECO:0000313" key="3">
    <source>
        <dbReference type="EMBL" id="RDZ28916.1"/>
    </source>
</evidence>